<organism evidence="1 2">
    <name type="scientific">Compostibacter hankyongensis</name>
    <dbReference type="NCBI Taxonomy" id="1007089"/>
    <lineage>
        <taxon>Bacteria</taxon>
        <taxon>Pseudomonadati</taxon>
        <taxon>Bacteroidota</taxon>
        <taxon>Chitinophagia</taxon>
        <taxon>Chitinophagales</taxon>
        <taxon>Chitinophagaceae</taxon>
        <taxon>Compostibacter</taxon>
    </lineage>
</organism>
<gene>
    <name evidence="1" type="ORF">GCM10023143_00960</name>
</gene>
<dbReference type="EMBL" id="BAABFN010000001">
    <property type="protein sequence ID" value="GAA4300218.1"/>
    <property type="molecule type" value="Genomic_DNA"/>
</dbReference>
<comment type="caution">
    <text evidence="1">The sequence shown here is derived from an EMBL/GenBank/DDBJ whole genome shotgun (WGS) entry which is preliminary data.</text>
</comment>
<proteinExistence type="predicted"/>
<accession>A0ABP8FC76</accession>
<sequence>MEDPYMKGNGLPAYVKLFSNGVHIEWLRCDHTDYGPAGGVGNGLKYISSRFHIMQVRACKYMGKYLLAQIFFQKGKPSMVYEIMCQ</sequence>
<dbReference type="Proteomes" id="UP001501207">
    <property type="component" value="Unassembled WGS sequence"/>
</dbReference>
<keyword evidence="2" id="KW-1185">Reference proteome</keyword>
<evidence type="ECO:0000313" key="2">
    <source>
        <dbReference type="Proteomes" id="UP001501207"/>
    </source>
</evidence>
<name>A0ABP8FC76_9BACT</name>
<reference evidence="2" key="1">
    <citation type="journal article" date="2019" name="Int. J. Syst. Evol. Microbiol.">
        <title>The Global Catalogue of Microorganisms (GCM) 10K type strain sequencing project: providing services to taxonomists for standard genome sequencing and annotation.</title>
        <authorList>
            <consortium name="The Broad Institute Genomics Platform"/>
            <consortium name="The Broad Institute Genome Sequencing Center for Infectious Disease"/>
            <person name="Wu L."/>
            <person name="Ma J."/>
        </authorList>
    </citation>
    <scope>NUCLEOTIDE SEQUENCE [LARGE SCALE GENOMIC DNA]</scope>
    <source>
        <strain evidence="2">JCM 17664</strain>
    </source>
</reference>
<protein>
    <submittedName>
        <fullName evidence="1">Uncharacterized protein</fullName>
    </submittedName>
</protein>
<evidence type="ECO:0000313" key="1">
    <source>
        <dbReference type="EMBL" id="GAA4300218.1"/>
    </source>
</evidence>